<dbReference type="Pfam" id="PF07727">
    <property type="entry name" value="RVT_2"/>
    <property type="match status" value="1"/>
</dbReference>
<evidence type="ECO:0000256" key="1">
    <source>
        <dbReference type="ARBA" id="ARBA00022750"/>
    </source>
</evidence>
<feature type="compositionally biased region" description="Basic and acidic residues" evidence="2">
    <location>
        <begin position="879"/>
        <end position="889"/>
    </location>
</feature>
<sequence length="1321" mass="150389">MAAVEVPQTLEYRGGQLNAAPILEVENFTNWKKRYKALMNELVNDGIKLSNLEINTGFIHGLPKKWLSFCQSLRNIKHVKDSELASLFGKLKYEENLIDNIYETEKNKSLVSATPLSSAFISTSIVQDFQDSPNDEEDTRSSYEYLNDLEEKYQARALFSKSKRFFKKDTQWFNSAKATDQTKCHKYGKKELRPTKDFEAKYNKVKAKLALLSSSASASKAVIVKNKGLITEAYEWDKEEVSSDDNEMVEVKVLMALAEENDVISKEGAKNGEWVKISMRKLSEAEGFILTNHDTGRILPAESQRNTIDPSVVGTDSSVTEYDSADESSVCSTPLPLLKKLDGAEPISGSKTIKSILRSKSTFKAETLKGVKINEPSSAPTKGNKSSSASKVNSAPASKLKSVKIEDDPPLAIVIKELNDLKLQFSKTQSSYSRKNQQRIVTRLCGIYDHDTNGYNMIISLEREINLRNPQHAFKRREACGSLTHATTDHYDIEWFKRGEALQAKKAKALKSTRAESSNDNRSKTPTRSGCSRHMTGVKSYLHKYEEQPGPKVVFRDNSTCIIEGYGSIKCNGIFDEKRGTIFNSNKEIVMIAPRVRDVYVLDMTSYALESCFFAKSSENLNWLWHKRLAHLNFKTINKLAKQNLVIGLPSLVYSRTNHVHHVKRESIIGPASKQNRHLLSRNVFIFFAWIYLDLNSILVNFYDEKGIPQNFSFPYTPEQNGVAERKNRTLIKATRTMLSGSVFSKQYWTEVFDENVDDGYLLGYSLVSKAFKFFNTRRQQTEETYHITFDESPDAIKFLKPSVDNINIAENKRYPPDEYLHPYEPYQRYQTNNNNVSFIETYECPEPVILKIEVSSDQYSQTDQNDQSVQNDEILNDDPSKHSNHTNDEQIIDNLTNTKDIQISEHSSSPREEDTSDRHIELVNIIGNPGAGMLTRAIDRELGAALAHECLFVDFLSEEEPKKVSDALQHPGWVDAMQDKLNQFTRNKVWTLVPAPYGKTIIGSKWVFRNKRDETRIVIKNKARLVAQGCNQQEGIDYDETFAPVTRLKAIRIFLAFATYMNFIVYQIDVKSAFLNGKLKEEVYVKQPPGFESNEPNHVCKLEKALYGLKQAPRACGNAVNETQYRGMIGSLMYLTTSLLDIQFLTCLCARYQANPKESHLIVAKRIFRYLKCNPSLGLWYPKCSGKLVCWSAKKKQSVAMSSAEAEYVSATGCCTNILWMKSQLTDYDIIYEKVPIFYDNPSIIAISNNPVLHSRTKHIDIRDHILKGDMELHFIPTQYQLVDIFTKPLDEPTFKRLIVELRMLNIDSKLEASVLTEEN</sequence>
<feature type="compositionally biased region" description="Low complexity" evidence="2">
    <location>
        <begin position="385"/>
        <end position="399"/>
    </location>
</feature>
<reference evidence="4" key="1">
    <citation type="journal article" date="2022" name="Int. J. Mol. Sci.">
        <title>Draft Genome of Tanacetum Coccineum: Genomic Comparison of Closely Related Tanacetum-Family Plants.</title>
        <authorList>
            <person name="Yamashiro T."/>
            <person name="Shiraishi A."/>
            <person name="Nakayama K."/>
            <person name="Satake H."/>
        </authorList>
    </citation>
    <scope>NUCLEOTIDE SEQUENCE</scope>
</reference>
<dbReference type="Pfam" id="PF13976">
    <property type="entry name" value="gag_pre-integrs"/>
    <property type="match status" value="1"/>
</dbReference>
<dbReference type="SUPFAM" id="SSF53098">
    <property type="entry name" value="Ribonuclease H-like"/>
    <property type="match status" value="1"/>
</dbReference>
<dbReference type="InterPro" id="IPR013103">
    <property type="entry name" value="RVT_2"/>
</dbReference>
<dbReference type="PROSITE" id="PS50994">
    <property type="entry name" value="INTEGRASE"/>
    <property type="match status" value="1"/>
</dbReference>
<feature type="region of interest" description="Disordered" evidence="2">
    <location>
        <begin position="510"/>
        <end position="533"/>
    </location>
</feature>
<dbReference type="InterPro" id="IPR025724">
    <property type="entry name" value="GAG-pre-integrase_dom"/>
</dbReference>
<keyword evidence="5" id="KW-1185">Reference proteome</keyword>
<protein>
    <submittedName>
        <fullName evidence="4">Retrovirus-related pol polyprotein from transposon TNT 1-94</fullName>
    </submittedName>
</protein>
<dbReference type="EMBL" id="BQNB010010887">
    <property type="protein sequence ID" value="GJS83256.1"/>
    <property type="molecule type" value="Genomic_DNA"/>
</dbReference>
<dbReference type="InterPro" id="IPR001584">
    <property type="entry name" value="Integrase_cat-core"/>
</dbReference>
<keyword evidence="1" id="KW-0645">Protease</keyword>
<reference evidence="4" key="2">
    <citation type="submission" date="2022-01" db="EMBL/GenBank/DDBJ databases">
        <authorList>
            <person name="Yamashiro T."/>
            <person name="Shiraishi A."/>
            <person name="Satake H."/>
            <person name="Nakayama K."/>
        </authorList>
    </citation>
    <scope>NUCLEOTIDE SEQUENCE</scope>
</reference>
<keyword evidence="1" id="KW-0378">Hydrolase</keyword>
<feature type="region of interest" description="Disordered" evidence="2">
    <location>
        <begin position="858"/>
        <end position="918"/>
    </location>
</feature>
<feature type="compositionally biased region" description="Polar residues" evidence="2">
    <location>
        <begin position="858"/>
        <end position="874"/>
    </location>
</feature>
<evidence type="ECO:0000259" key="3">
    <source>
        <dbReference type="PROSITE" id="PS50994"/>
    </source>
</evidence>
<feature type="compositionally biased region" description="Polar residues" evidence="2">
    <location>
        <begin position="375"/>
        <end position="384"/>
    </location>
</feature>
<dbReference type="PANTHER" id="PTHR11439:SF495">
    <property type="entry name" value="REVERSE TRANSCRIPTASE, RNA-DEPENDENT DNA POLYMERASE-RELATED"/>
    <property type="match status" value="1"/>
</dbReference>
<gene>
    <name evidence="4" type="ORF">Tco_0749797</name>
</gene>
<name>A0ABQ4Z0H2_9ASTR</name>
<feature type="compositionally biased region" description="Basic and acidic residues" evidence="2">
    <location>
        <begin position="513"/>
        <end position="523"/>
    </location>
</feature>
<evidence type="ECO:0000256" key="2">
    <source>
        <dbReference type="SAM" id="MobiDB-lite"/>
    </source>
</evidence>
<keyword evidence="1" id="KW-0064">Aspartyl protease</keyword>
<dbReference type="InterPro" id="IPR036397">
    <property type="entry name" value="RNaseH_sf"/>
</dbReference>
<accession>A0ABQ4Z0H2</accession>
<feature type="compositionally biased region" description="Basic and acidic residues" evidence="2">
    <location>
        <begin position="909"/>
        <end position="918"/>
    </location>
</feature>
<dbReference type="SUPFAM" id="SSF56672">
    <property type="entry name" value="DNA/RNA polymerases"/>
    <property type="match status" value="1"/>
</dbReference>
<comment type="caution">
    <text evidence="4">The sequence shown here is derived from an EMBL/GenBank/DDBJ whole genome shotgun (WGS) entry which is preliminary data.</text>
</comment>
<dbReference type="InterPro" id="IPR054722">
    <property type="entry name" value="PolX-like_BBD"/>
</dbReference>
<organism evidence="4 5">
    <name type="scientific">Tanacetum coccineum</name>
    <dbReference type="NCBI Taxonomy" id="301880"/>
    <lineage>
        <taxon>Eukaryota</taxon>
        <taxon>Viridiplantae</taxon>
        <taxon>Streptophyta</taxon>
        <taxon>Embryophyta</taxon>
        <taxon>Tracheophyta</taxon>
        <taxon>Spermatophyta</taxon>
        <taxon>Magnoliopsida</taxon>
        <taxon>eudicotyledons</taxon>
        <taxon>Gunneridae</taxon>
        <taxon>Pentapetalae</taxon>
        <taxon>asterids</taxon>
        <taxon>campanulids</taxon>
        <taxon>Asterales</taxon>
        <taxon>Asteraceae</taxon>
        <taxon>Asteroideae</taxon>
        <taxon>Anthemideae</taxon>
        <taxon>Anthemidinae</taxon>
        <taxon>Tanacetum</taxon>
    </lineage>
</organism>
<dbReference type="InterPro" id="IPR043502">
    <property type="entry name" value="DNA/RNA_pol_sf"/>
</dbReference>
<feature type="region of interest" description="Disordered" evidence="2">
    <location>
        <begin position="374"/>
        <end position="401"/>
    </location>
</feature>
<evidence type="ECO:0000313" key="4">
    <source>
        <dbReference type="EMBL" id="GJS83256.1"/>
    </source>
</evidence>
<dbReference type="InterPro" id="IPR012337">
    <property type="entry name" value="RNaseH-like_sf"/>
</dbReference>
<feature type="domain" description="Integrase catalytic" evidence="3">
    <location>
        <begin position="590"/>
        <end position="802"/>
    </location>
</feature>
<feature type="compositionally biased region" description="Polar residues" evidence="2">
    <location>
        <begin position="894"/>
        <end position="908"/>
    </location>
</feature>
<dbReference type="Pfam" id="PF22936">
    <property type="entry name" value="Pol_BBD"/>
    <property type="match status" value="1"/>
</dbReference>
<proteinExistence type="predicted"/>
<dbReference type="Proteomes" id="UP001151760">
    <property type="component" value="Unassembled WGS sequence"/>
</dbReference>
<dbReference type="CDD" id="cd09272">
    <property type="entry name" value="RNase_HI_RT_Ty1"/>
    <property type="match status" value="1"/>
</dbReference>
<evidence type="ECO:0000313" key="5">
    <source>
        <dbReference type="Proteomes" id="UP001151760"/>
    </source>
</evidence>
<dbReference type="PANTHER" id="PTHR11439">
    <property type="entry name" value="GAG-POL-RELATED RETROTRANSPOSON"/>
    <property type="match status" value="1"/>
</dbReference>
<dbReference type="Gene3D" id="3.30.420.10">
    <property type="entry name" value="Ribonuclease H-like superfamily/Ribonuclease H"/>
    <property type="match status" value="1"/>
</dbReference>